<dbReference type="PANTHER" id="PTHR45632">
    <property type="entry name" value="LD33804P"/>
    <property type="match status" value="1"/>
</dbReference>
<dbReference type="InterPro" id="IPR011705">
    <property type="entry name" value="BACK"/>
</dbReference>
<feature type="region of interest" description="Disordered" evidence="9">
    <location>
        <begin position="416"/>
        <end position="486"/>
    </location>
</feature>
<dbReference type="SUPFAM" id="SSF117281">
    <property type="entry name" value="Kelch motif"/>
    <property type="match status" value="1"/>
</dbReference>
<feature type="domain" description="Ig-like" evidence="13">
    <location>
        <begin position="35"/>
        <end position="132"/>
    </location>
</feature>
<proteinExistence type="predicted"/>
<comment type="subcellular location">
    <subcellularLocation>
        <location evidence="1">Membrane</location>
    </subcellularLocation>
</comment>
<dbReference type="PROSITE" id="PS50835">
    <property type="entry name" value="IG_LIKE"/>
    <property type="match status" value="1"/>
</dbReference>
<dbReference type="AlphaFoldDB" id="A0A8T0BD24"/>
<evidence type="ECO:0008006" key="16">
    <source>
        <dbReference type="Google" id="ProtNLM"/>
    </source>
</evidence>
<dbReference type="InterPro" id="IPR007110">
    <property type="entry name" value="Ig-like_dom"/>
</dbReference>
<dbReference type="GO" id="GO:1903037">
    <property type="term" value="P:regulation of leukocyte cell-cell adhesion"/>
    <property type="evidence" value="ECO:0007669"/>
    <property type="project" value="UniProtKB-ARBA"/>
</dbReference>
<dbReference type="GO" id="GO:0016020">
    <property type="term" value="C:membrane"/>
    <property type="evidence" value="ECO:0007669"/>
    <property type="project" value="UniProtKB-SubCell"/>
</dbReference>
<dbReference type="Pfam" id="PF07686">
    <property type="entry name" value="V-set"/>
    <property type="match status" value="1"/>
</dbReference>
<dbReference type="SMART" id="SM00875">
    <property type="entry name" value="BACK"/>
    <property type="match status" value="1"/>
</dbReference>
<evidence type="ECO:0000256" key="9">
    <source>
        <dbReference type="SAM" id="MobiDB-lite"/>
    </source>
</evidence>
<evidence type="ECO:0000259" key="13">
    <source>
        <dbReference type="PROSITE" id="PS50835"/>
    </source>
</evidence>
<keyword evidence="2" id="KW-0880">Kelch repeat</keyword>
<dbReference type="SUPFAM" id="SSF54695">
    <property type="entry name" value="POZ domain"/>
    <property type="match status" value="1"/>
</dbReference>
<sequence>MEAAVLLWFHLLLSVIFCNGFHVQGPSGPLTVQLGDSVMLPCFVETPLPMKDLEVEWKRIDSGSLVHLWQNGESRPESQNQRYHERAHFFSEEVAHGNFSLLLTNVTREDAGVYKCVVHTNQHSNETLIEIIEFGYVHKVYKRLAVLLQYAVISFVAYFPVITRFWHTERTSGKTFILIFCLLWFILIFRHVIAVVTENPWNKCTGKMALSCDSRYLECRKNNPRKVPSRSYISTEFSNLLQIYVIAVIYGVHIKENICFVLFPLLPCSVFGLLVMCKRQITRCPEFKSFVTQTVTRCPECKIVVTQTVTRCPEFKSVATQTESDTNNTETHQPVWSVVVFLIGSVLVVLVNAAALSVELILKARTGQRTVDLRVIVILTECVFALFLLAVQITFYCISELREDIKNLQDCCRCKKRDSNSHQPDNEREPENQQNTESELQGLSRTRLKRAGRRVWTRGRSRSRSRNRRGDEAGAGAGMEEEMSENTALSSVLNEMRIEGEMCDVVLKVGQVEFQAHKNILSVYSPFFRSLFSRWSSEDQREYHITTVPQNIMGHIINYIYTKELVLSIDDALDLLDSAQYLLMQSLFCNCCKFLEDSLSPDNCLEIWQHADARSYDKLSKRAFDYVLHHFEDVVQSPSGSLLELSAEQLGNILEKDTLNIEQEKTAFEVLISWIQHDPDTRMKNLADLLKKVRLALMPPEYFLEHVERNRLLNSVRECEIFLTQSMLLLYRNNMIYKLWPPCTLKRYRFPYSLLFATSGFRGLTPTNVIEIYDSRMDRWRYISNTEIRSRAYHGTVFLGEFMYLIGGYNRLEYFNTMSKFNPRDGTWSEGAPMHSRRCYVSVVLLDDYIYAIGGFNGIVRLSTAERYNPNTNQWSLIASMHEQRSDANATSLQGKIYICGGFNGIECLATVECYSPEYNQWTLISPMHLPRSGVGVVTFDNQVLAAGGFDGNNRLQSVEVYNPQTNSWRILTFMFNPRSNFGIEVMGSCLYVIGGFDGVDTTTNCECYDFNSDTWYTVRDMTFSRSALSCCVISGLSNVAEYTFPRDDSGPH</sequence>
<evidence type="ECO:0000256" key="11">
    <source>
        <dbReference type="SAM" id="SignalP"/>
    </source>
</evidence>
<evidence type="ECO:0000313" key="15">
    <source>
        <dbReference type="Proteomes" id="UP000606274"/>
    </source>
</evidence>
<keyword evidence="3 11" id="KW-0732">Signal</keyword>
<keyword evidence="5 10" id="KW-0472">Membrane</keyword>
<feature type="compositionally biased region" description="Basic residues" evidence="9">
    <location>
        <begin position="446"/>
        <end position="467"/>
    </location>
</feature>
<dbReference type="Pfam" id="PF07707">
    <property type="entry name" value="BACK"/>
    <property type="match status" value="1"/>
</dbReference>
<evidence type="ECO:0000256" key="5">
    <source>
        <dbReference type="ARBA" id="ARBA00023136"/>
    </source>
</evidence>
<feature type="compositionally biased region" description="Polar residues" evidence="9">
    <location>
        <begin position="432"/>
        <end position="444"/>
    </location>
</feature>
<dbReference type="InterPro" id="IPR015915">
    <property type="entry name" value="Kelch-typ_b-propeller"/>
</dbReference>
<protein>
    <recommendedName>
        <fullName evidence="16">Kelch-like protein 10</fullName>
    </recommendedName>
</protein>
<dbReference type="InterPro" id="IPR006652">
    <property type="entry name" value="Kelch_1"/>
</dbReference>
<organism evidence="14 15">
    <name type="scientific">Silurus meridionalis</name>
    <name type="common">Southern catfish</name>
    <name type="synonym">Silurus soldatovi meridionalis</name>
    <dbReference type="NCBI Taxonomy" id="175797"/>
    <lineage>
        <taxon>Eukaryota</taxon>
        <taxon>Metazoa</taxon>
        <taxon>Chordata</taxon>
        <taxon>Craniata</taxon>
        <taxon>Vertebrata</taxon>
        <taxon>Euteleostomi</taxon>
        <taxon>Actinopterygii</taxon>
        <taxon>Neopterygii</taxon>
        <taxon>Teleostei</taxon>
        <taxon>Ostariophysi</taxon>
        <taxon>Siluriformes</taxon>
        <taxon>Siluridae</taxon>
        <taxon>Silurus</taxon>
    </lineage>
</organism>
<dbReference type="Gene3D" id="3.30.710.10">
    <property type="entry name" value="Potassium Channel Kv1.1, Chain A"/>
    <property type="match status" value="1"/>
</dbReference>
<dbReference type="Pfam" id="PF00651">
    <property type="entry name" value="BTB"/>
    <property type="match status" value="1"/>
</dbReference>
<feature type="compositionally biased region" description="Basic and acidic residues" evidence="9">
    <location>
        <begin position="417"/>
        <end position="431"/>
    </location>
</feature>
<dbReference type="SMART" id="SM00612">
    <property type="entry name" value="Kelch"/>
    <property type="match status" value="6"/>
</dbReference>
<dbReference type="EMBL" id="JABFDY010000007">
    <property type="protein sequence ID" value="KAF7704905.1"/>
    <property type="molecule type" value="Genomic_DNA"/>
</dbReference>
<reference evidence="14" key="1">
    <citation type="submission" date="2020-08" db="EMBL/GenBank/DDBJ databases">
        <title>Chromosome-level assembly of Southern catfish (Silurus meridionalis) provides insights into visual adaptation to the nocturnal and benthic lifestyles.</title>
        <authorList>
            <person name="Zhang Y."/>
            <person name="Wang D."/>
            <person name="Peng Z."/>
        </authorList>
    </citation>
    <scope>NUCLEOTIDE SEQUENCE</scope>
    <source>
        <strain evidence="14">SWU-2019-XX</strain>
        <tissue evidence="14">Muscle</tissue>
    </source>
</reference>
<accession>A0A8T0BD24</accession>
<keyword evidence="15" id="KW-1185">Reference proteome</keyword>
<feature type="domain" description="BTB" evidence="12">
    <location>
        <begin position="503"/>
        <end position="569"/>
    </location>
</feature>
<gene>
    <name evidence="14" type="ORF">HF521_020191</name>
</gene>
<dbReference type="Gene3D" id="2.120.10.80">
    <property type="entry name" value="Kelch-type beta propeller"/>
    <property type="match status" value="2"/>
</dbReference>
<evidence type="ECO:0000256" key="10">
    <source>
        <dbReference type="SAM" id="Phobius"/>
    </source>
</evidence>
<keyword evidence="10" id="KW-1133">Transmembrane helix</keyword>
<keyword evidence="6" id="KW-1015">Disulfide bond</keyword>
<keyword evidence="8" id="KW-0393">Immunoglobulin domain</keyword>
<feature type="transmembrane region" description="Helical" evidence="10">
    <location>
        <begin position="335"/>
        <end position="361"/>
    </location>
</feature>
<evidence type="ECO:0000256" key="4">
    <source>
        <dbReference type="ARBA" id="ARBA00022737"/>
    </source>
</evidence>
<evidence type="ECO:0000256" key="6">
    <source>
        <dbReference type="ARBA" id="ARBA00023157"/>
    </source>
</evidence>
<dbReference type="FunFam" id="2.60.40.10:FF:000142">
    <property type="entry name" value="V-set domain-containing T-cell activation inhibitor 1"/>
    <property type="match status" value="1"/>
</dbReference>
<evidence type="ECO:0000256" key="2">
    <source>
        <dbReference type="ARBA" id="ARBA00022441"/>
    </source>
</evidence>
<name>A0A8T0BD24_SILME</name>
<dbReference type="Gene3D" id="1.25.40.420">
    <property type="match status" value="1"/>
</dbReference>
<feature type="chain" id="PRO_5035772449" description="Kelch-like protein 10" evidence="11">
    <location>
        <begin position="21"/>
        <end position="1053"/>
    </location>
</feature>
<keyword evidence="10" id="KW-0812">Transmembrane</keyword>
<feature type="transmembrane region" description="Helical" evidence="10">
    <location>
        <begin position="144"/>
        <end position="163"/>
    </location>
</feature>
<feature type="signal peptide" evidence="11">
    <location>
        <begin position="1"/>
        <end position="20"/>
    </location>
</feature>
<dbReference type="InterPro" id="IPR003599">
    <property type="entry name" value="Ig_sub"/>
</dbReference>
<evidence type="ECO:0000256" key="3">
    <source>
        <dbReference type="ARBA" id="ARBA00022729"/>
    </source>
</evidence>
<evidence type="ECO:0000256" key="8">
    <source>
        <dbReference type="ARBA" id="ARBA00023319"/>
    </source>
</evidence>
<dbReference type="InterPro" id="IPR011333">
    <property type="entry name" value="SKP1/BTB/POZ_sf"/>
</dbReference>
<evidence type="ECO:0000256" key="1">
    <source>
        <dbReference type="ARBA" id="ARBA00004370"/>
    </source>
</evidence>
<dbReference type="InterPro" id="IPR036179">
    <property type="entry name" value="Ig-like_dom_sf"/>
</dbReference>
<dbReference type="InterPro" id="IPR013106">
    <property type="entry name" value="Ig_V-set"/>
</dbReference>
<keyword evidence="7" id="KW-0325">Glycoprotein</keyword>
<comment type="caution">
    <text evidence="14">The sequence shown here is derived from an EMBL/GenBank/DDBJ whole genome shotgun (WGS) entry which is preliminary data.</text>
</comment>
<dbReference type="PROSITE" id="PS50097">
    <property type="entry name" value="BTB"/>
    <property type="match status" value="1"/>
</dbReference>
<feature type="transmembrane region" description="Helical" evidence="10">
    <location>
        <begin position="258"/>
        <end position="276"/>
    </location>
</feature>
<feature type="transmembrane region" description="Helical" evidence="10">
    <location>
        <begin position="175"/>
        <end position="193"/>
    </location>
</feature>
<dbReference type="SUPFAM" id="SSF48726">
    <property type="entry name" value="Immunoglobulin"/>
    <property type="match status" value="1"/>
</dbReference>
<dbReference type="PANTHER" id="PTHR45632:SF3">
    <property type="entry name" value="KELCH-LIKE PROTEIN 32"/>
    <property type="match status" value="1"/>
</dbReference>
<dbReference type="Gene3D" id="2.60.40.10">
    <property type="entry name" value="Immunoglobulins"/>
    <property type="match status" value="1"/>
</dbReference>
<dbReference type="SMART" id="SM00225">
    <property type="entry name" value="BTB"/>
    <property type="match status" value="1"/>
</dbReference>
<dbReference type="FunFam" id="1.25.40.420:FF:000001">
    <property type="entry name" value="Kelch-like family member 12"/>
    <property type="match status" value="1"/>
</dbReference>
<dbReference type="InterPro" id="IPR000210">
    <property type="entry name" value="BTB/POZ_dom"/>
</dbReference>
<evidence type="ECO:0000259" key="12">
    <source>
        <dbReference type="PROSITE" id="PS50097"/>
    </source>
</evidence>
<evidence type="ECO:0000256" key="7">
    <source>
        <dbReference type="ARBA" id="ARBA00023180"/>
    </source>
</evidence>
<keyword evidence="4" id="KW-0677">Repeat</keyword>
<dbReference type="GO" id="GO:0050863">
    <property type="term" value="P:regulation of T cell activation"/>
    <property type="evidence" value="ECO:0007669"/>
    <property type="project" value="UniProtKB-ARBA"/>
</dbReference>
<dbReference type="Pfam" id="PF01344">
    <property type="entry name" value="Kelch_1"/>
    <property type="match status" value="5"/>
</dbReference>
<dbReference type="Proteomes" id="UP000606274">
    <property type="component" value="Unassembled WGS sequence"/>
</dbReference>
<dbReference type="InterPro" id="IPR013783">
    <property type="entry name" value="Ig-like_fold"/>
</dbReference>
<evidence type="ECO:0000313" key="14">
    <source>
        <dbReference type="EMBL" id="KAF7704905.1"/>
    </source>
</evidence>
<feature type="transmembrane region" description="Helical" evidence="10">
    <location>
        <begin position="373"/>
        <end position="396"/>
    </location>
</feature>
<dbReference type="SMART" id="SM00409">
    <property type="entry name" value="IG"/>
    <property type="match status" value="1"/>
</dbReference>